<gene>
    <name evidence="2" type="ORF">IM697_00395</name>
</gene>
<accession>A0A7M2SNC0</accession>
<dbReference type="Proteomes" id="UP000594205">
    <property type="component" value="Chromosome"/>
</dbReference>
<keyword evidence="3" id="KW-1185">Reference proteome</keyword>
<dbReference type="AlphaFoldDB" id="A0A7M2SNC0"/>
<dbReference type="EMBL" id="CP063373">
    <property type="protein sequence ID" value="QOV36973.1"/>
    <property type="molecule type" value="Genomic_DNA"/>
</dbReference>
<evidence type="ECO:0000256" key="1">
    <source>
        <dbReference type="SAM" id="MobiDB-lite"/>
    </source>
</evidence>
<feature type="region of interest" description="Disordered" evidence="1">
    <location>
        <begin position="70"/>
        <end position="92"/>
    </location>
</feature>
<evidence type="ECO:0000313" key="3">
    <source>
        <dbReference type="Proteomes" id="UP000594205"/>
    </source>
</evidence>
<feature type="compositionally biased region" description="Basic and acidic residues" evidence="1">
    <location>
        <begin position="77"/>
        <end position="92"/>
    </location>
</feature>
<evidence type="ECO:0000313" key="2">
    <source>
        <dbReference type="EMBL" id="QOV36973.1"/>
    </source>
</evidence>
<sequence>MTWYGLGKALPQRPADRARSGVEELRDRYGPPAGTPWTELQTDTYDRAWRTWRDLALAVQTAITEYARDQGAARSQVEADVKGTARHPGADG</sequence>
<dbReference type="RefSeq" id="WP_194043564.1">
    <property type="nucleotide sequence ID" value="NZ_CP063373.1"/>
</dbReference>
<protein>
    <submittedName>
        <fullName evidence="2">Uncharacterized protein</fullName>
    </submittedName>
</protein>
<dbReference type="KEGG" id="sfeu:IM697_00395"/>
<proteinExistence type="predicted"/>
<feature type="region of interest" description="Disordered" evidence="1">
    <location>
        <begin position="1"/>
        <end position="39"/>
    </location>
</feature>
<feature type="compositionally biased region" description="Basic and acidic residues" evidence="1">
    <location>
        <begin position="14"/>
        <end position="29"/>
    </location>
</feature>
<reference evidence="2 3" key="1">
    <citation type="submission" date="2020-10" db="EMBL/GenBank/DDBJ databases">
        <title>Streptomyces ferrugineus complate genome analysis.</title>
        <authorList>
            <person name="Anwar N."/>
        </authorList>
    </citation>
    <scope>NUCLEOTIDE SEQUENCE [LARGE SCALE GENOMIC DNA]</scope>
    <source>
        <strain evidence="2 3">CCTCC AA2014009</strain>
    </source>
</reference>
<organism evidence="2 3">
    <name type="scientific">Streptomyces ferrugineus</name>
    <dbReference type="NCBI Taxonomy" id="1413221"/>
    <lineage>
        <taxon>Bacteria</taxon>
        <taxon>Bacillati</taxon>
        <taxon>Actinomycetota</taxon>
        <taxon>Actinomycetes</taxon>
        <taxon>Kitasatosporales</taxon>
        <taxon>Streptomycetaceae</taxon>
        <taxon>Streptomyces</taxon>
    </lineage>
</organism>
<name>A0A7M2SNC0_9ACTN</name>